<keyword evidence="1" id="KW-0732">Signal</keyword>
<feature type="chain" id="PRO_5023935131" evidence="1">
    <location>
        <begin position="21"/>
        <end position="2250"/>
    </location>
</feature>
<proteinExistence type="predicted"/>
<dbReference type="EMBL" id="SNRW01000748">
    <property type="protein sequence ID" value="KAA6399461.1"/>
    <property type="molecule type" value="Genomic_DNA"/>
</dbReference>
<sequence>MIYLLLIAIIVSNQFLDVSAATFLSENSHYSARQNAAVSGEGNINIFRNCTFENCYDPQYTSGGALFMALWQQQSCQIINCSFNNCRAKEGGAIFVYFGGAQSKLTIDSCIFIRCKSLDGGGGAIMANSSDANTYGLIIEGSIKTTFSSCEASTFGGAIFLGLESGTEDKFNLGGADYSQNTNTLNIASEGGNNLFINSHGQLKNAVPIGQGSKVGAKVYTYEIANLNNLMGNDIGQEPAPLYYVYSAREQGVYHSFYTSAEQGINNAGCGHLQYPCQSISYAISLNPSSANPIKAGIISGHWMQEQISIGEAGKITQIQRQTNLTDDYSHIQNYGTNSFACSYEVIFQDLHFDDRGGIGGQVIDLVDATSKVSILNCKLILLGYSQFKHKFVNAEYGNLTITNLIVNSIQTTNSSLFNIGSSAVIVSITSSTFGSYSADISYTLDSKLIQATISGSLIVNTGTTFLRCLSASNGGVMNLEIVNNGKVELSQVTMQDCKGTYGGFIYTEISGSGKLTIKDGCSFSGCQATAGNGGAIYAQIKSGTSGGLSITGTTKTTFANCQALPTDSGLGGAIYLDLASGTETKFDLTGASYSITTNSLNNALYGKNLFIKAQGDLQVAVPLNQGSKIGAGLDSYEKANLQNLMGYDLGITTNAIPLYFVYSIPLDIYHLANLDSTPNNGNDNKFCGNLLHPCLTVNYAISRSGTATAKKLGIITGYKISQEQTLAQSGKDMKIFNQLTNADVQQTDNSVLLIESTGKFTITAQSLSIDRITFSVSSNATSDYVITGKSTLTQIVLTNCKMIMTSGSSSVKTGLVQTNSGTLSINKITVSTIKIAGQSIIKIANGAGNVDIIDSAFSSIERTDANGNGAVIIAELSGSSKLTISNQCSFTSCTSAGYGGAIYSIISGGSIDLNRVTMNVCKATNGGGIYTKLSGTGKLTITNQTVFTGCQGTTGVGGAIYCQVISGASSNVCLSITGTNKTTFTSCTVPTSTSLGGAIYLDLQSGTETKFDLTGASYLTENDAKYGKSLFINAINLRTVVPIDDAARIKLGAINPETDMYNLMGYDNGVTSIAIPLYYMYTAVGESVYHVNIASGTNAGNNNIGCGHSLWPCLTFEYSLTQSTIQHPSATQRIIGVISEYQYSEQLTFSSVSILVQNSLNPSNNQTTTILSNMKITSSGRFVVSGQIVEFKYLNFLIQSGGSSSDYIIQSTLGTSSISILNSEFHQDTETISRGLIQLTLGSVSIIDFKFESFAKSGGSLIKQDGGTLSFTGGQMTSVVIDTGNMIQINSGTTTLNSFSASDITLNGGSLISYSSTENLNIDRCIFTNIQNTIANGNGGVISGTLSSTSGSISITGSTSTFTSCTVPSDSGLGGAIYLDIQTDGETKYDLTGASYLTGNNALYGKSLFINAYDLSAAVPIGDPTRIKLGAINPETDMYNLMGYDSVIGTLTIPLYYVYTTVNPLVFHVNNPISPFEIGSGNDNIFCGHLGWPCLTIDYSLSQCEIQHPSATQRIIGIINGYILNEQIEFDQDDEVQIQNSLTESGTVTDIQSILNVEDNGKFLLTTGTLSFNTITLIINENASTGYIISGSATSAQISISNCIMKMFDSLPDYLILTGLVELIGGSLNINNLEISDISISDSPIIFISENAGSVNIINSQIDNILRTTSDDSTSKVGGTIEATIGGSSGQLSISNTDFIKCISQQSYQAGGISLIIKNQRTVSISQTSFIQCESDQGSGINAQIQYGGVLTIDGTCSFVCCKARLDLGAALYSTISGINSKLIVKDEIQFEGFMKDQEGNKQTQFGQGRGIYIDISNDGIVEINEILFNECKGINGGGIQIISQSTQKQTFNGTQFTRCVADENGGGIYCIINQGEIEMNQISMSGCSGLNGGGIYSSIDGTGKLTIQDSSSFTNCNSSNGNGGGIYISIDFSTQSQISVQSTTFDSCQALNPYISNIHKGYGSGIFISCINWNNISNGINFGQVEYINCEAYQGDKGLFFVMDELRQFCRLGNPRGQYVRSKDYTTELSDISLLMGYRGSPNQFNSASSEDLKDKISELEYYIRDSSNQWHISTMNKGIDRLSCGLKPNPCRTINYAFLLNPILFEGQYVPNTNIATMILLEDDMIDTMININTDTIIGNNIAIQSENGGEGKTLSIDKIYKIGSNAESNTLFNVNGDGIKLGLYHLKLDNSFATSTSPLILLTGDTTNINDAQLTIESCIFAQSGNAPLPELKHNLIQIIGGQASI</sequence>
<dbReference type="SUPFAM" id="SSF51126">
    <property type="entry name" value="Pectin lyase-like"/>
    <property type="match status" value="1"/>
</dbReference>
<feature type="non-terminal residue" evidence="2">
    <location>
        <position position="2250"/>
    </location>
</feature>
<protein>
    <submittedName>
        <fullName evidence="2">Uncharacterized protein</fullName>
    </submittedName>
</protein>
<dbReference type="Proteomes" id="UP000324800">
    <property type="component" value="Unassembled WGS sequence"/>
</dbReference>
<comment type="caution">
    <text evidence="2">The sequence shown here is derived from an EMBL/GenBank/DDBJ whole genome shotgun (WGS) entry which is preliminary data.</text>
</comment>
<evidence type="ECO:0000313" key="2">
    <source>
        <dbReference type="EMBL" id="KAA6399461.1"/>
    </source>
</evidence>
<gene>
    <name evidence="2" type="ORF">EZS28_005011</name>
</gene>
<name>A0A5J4WX84_9EUKA</name>
<evidence type="ECO:0000313" key="3">
    <source>
        <dbReference type="Proteomes" id="UP000324800"/>
    </source>
</evidence>
<accession>A0A5J4WX84</accession>
<dbReference type="InterPro" id="IPR011050">
    <property type="entry name" value="Pectin_lyase_fold/virulence"/>
</dbReference>
<organism evidence="2 3">
    <name type="scientific">Streblomastix strix</name>
    <dbReference type="NCBI Taxonomy" id="222440"/>
    <lineage>
        <taxon>Eukaryota</taxon>
        <taxon>Metamonada</taxon>
        <taxon>Preaxostyla</taxon>
        <taxon>Oxymonadida</taxon>
        <taxon>Streblomastigidae</taxon>
        <taxon>Streblomastix</taxon>
    </lineage>
</organism>
<evidence type="ECO:0000256" key="1">
    <source>
        <dbReference type="SAM" id="SignalP"/>
    </source>
</evidence>
<reference evidence="2 3" key="1">
    <citation type="submission" date="2019-03" db="EMBL/GenBank/DDBJ databases">
        <title>Single cell metagenomics reveals metabolic interactions within the superorganism composed of flagellate Streblomastix strix and complex community of Bacteroidetes bacteria on its surface.</title>
        <authorList>
            <person name="Treitli S.C."/>
            <person name="Kolisko M."/>
            <person name="Husnik F."/>
            <person name="Keeling P."/>
            <person name="Hampl V."/>
        </authorList>
    </citation>
    <scope>NUCLEOTIDE SEQUENCE [LARGE SCALE GENOMIC DNA]</scope>
    <source>
        <strain evidence="2">ST1C</strain>
    </source>
</reference>
<feature type="signal peptide" evidence="1">
    <location>
        <begin position="1"/>
        <end position="20"/>
    </location>
</feature>